<feature type="domain" description="C3H1-type" evidence="6">
    <location>
        <begin position="147"/>
        <end position="184"/>
    </location>
</feature>
<dbReference type="OrthoDB" id="278280at2759"/>
<dbReference type="FunCoup" id="A0A2V0PFC8">
    <property type="interactions" value="2287"/>
</dbReference>
<evidence type="ECO:0000256" key="5">
    <source>
        <dbReference type="SAM" id="MobiDB-lite"/>
    </source>
</evidence>
<dbReference type="Proteomes" id="UP000247498">
    <property type="component" value="Unassembled WGS sequence"/>
</dbReference>
<evidence type="ECO:0000256" key="1">
    <source>
        <dbReference type="ARBA" id="ARBA00022723"/>
    </source>
</evidence>
<evidence type="ECO:0000256" key="3">
    <source>
        <dbReference type="ARBA" id="ARBA00022833"/>
    </source>
</evidence>
<dbReference type="STRING" id="307507.A0A2V0PFC8"/>
<evidence type="ECO:0000313" key="8">
    <source>
        <dbReference type="Proteomes" id="UP000247498"/>
    </source>
</evidence>
<dbReference type="InterPro" id="IPR032378">
    <property type="entry name" value="ZC3H15/TMA46_C"/>
</dbReference>
<dbReference type="GO" id="GO:0002181">
    <property type="term" value="P:cytoplasmic translation"/>
    <property type="evidence" value="ECO:0007669"/>
    <property type="project" value="TreeGrafter"/>
</dbReference>
<feature type="domain" description="C3H1-type" evidence="6">
    <location>
        <begin position="73"/>
        <end position="100"/>
    </location>
</feature>
<dbReference type="PANTHER" id="PTHR12681">
    <property type="entry name" value="ZINC FINGER-CONTAINING PROTEIN P48ZNF"/>
    <property type="match status" value="1"/>
</dbReference>
<accession>A0A2V0PFC8</accession>
<dbReference type="EMBL" id="BDRX01000071">
    <property type="protein sequence ID" value="GBF95907.1"/>
    <property type="molecule type" value="Genomic_DNA"/>
</dbReference>
<organism evidence="7 8">
    <name type="scientific">Raphidocelis subcapitata</name>
    <dbReference type="NCBI Taxonomy" id="307507"/>
    <lineage>
        <taxon>Eukaryota</taxon>
        <taxon>Viridiplantae</taxon>
        <taxon>Chlorophyta</taxon>
        <taxon>core chlorophytes</taxon>
        <taxon>Chlorophyceae</taxon>
        <taxon>CS clade</taxon>
        <taxon>Sphaeropleales</taxon>
        <taxon>Selenastraceae</taxon>
        <taxon>Raphidocelis</taxon>
    </lineage>
</organism>
<proteinExistence type="predicted"/>
<protein>
    <recommendedName>
        <fullName evidence="6">C3H1-type domain-containing protein</fullName>
    </recommendedName>
</protein>
<keyword evidence="2 4" id="KW-0863">Zinc-finger</keyword>
<keyword evidence="8" id="KW-1185">Reference proteome</keyword>
<dbReference type="AlphaFoldDB" id="A0A2V0PFC8"/>
<feature type="zinc finger region" description="C3H1-type" evidence="4">
    <location>
        <begin position="73"/>
        <end position="100"/>
    </location>
</feature>
<feature type="region of interest" description="Disordered" evidence="5">
    <location>
        <begin position="268"/>
        <end position="387"/>
    </location>
</feature>
<gene>
    <name evidence="7" type="ORF">Rsub_08498</name>
</gene>
<sequence>MAPKKAAPDKTKIAAKQKQAEDKTFGLKNKNKSAKVAKFVQQDKKAAEEERQRELNSLFAVAIKQPKVPLGVDPKSMVCEFFRHGQCQKGFKCKFSHDLNVERKTAKIDIYTDRRGDGEGEEGMDEWDQETLEKVVNEKHGAEKPVNATNIICKFFLDAVEKRQYGWFWKCPNGGDCKYRHALPPGYVLKSQMKELLEEERAKGSRDVAEIIEEERAKVEARTPITAETFAAWHAKKAEQRRLAREEKEAERRKKGVLNGREIFMQEGFTATDDAGAADDYDARDDDEEVAINEMFAAAARQQAAARAAATDGDEGPSGSGGGGDEGGGGAGGGGGGGDGDGAGPSTSGGVATTLTAADAAVFDSDSGESDDLEEDDEDDDDDDDLDPAELEALEAQLQGARV</sequence>
<comment type="caution">
    <text evidence="7">The sequence shown here is derived from an EMBL/GenBank/DDBJ whole genome shotgun (WGS) entry which is preliminary data.</text>
</comment>
<dbReference type="SMART" id="SM00356">
    <property type="entry name" value="ZnF_C3H1"/>
    <property type="match status" value="2"/>
</dbReference>
<dbReference type="Gene3D" id="4.10.1000.10">
    <property type="entry name" value="Zinc finger, CCCH-type"/>
    <property type="match status" value="1"/>
</dbReference>
<feature type="compositionally biased region" description="Low complexity" evidence="5">
    <location>
        <begin position="344"/>
        <end position="365"/>
    </location>
</feature>
<keyword evidence="3 4" id="KW-0862">Zinc</keyword>
<feature type="compositionally biased region" description="Acidic residues" evidence="5">
    <location>
        <begin position="366"/>
        <end position="387"/>
    </location>
</feature>
<feature type="compositionally biased region" description="Acidic residues" evidence="5">
    <location>
        <begin position="276"/>
        <end position="291"/>
    </location>
</feature>
<name>A0A2V0PFC8_9CHLO</name>
<dbReference type="GO" id="GO:0005829">
    <property type="term" value="C:cytosol"/>
    <property type="evidence" value="ECO:0007669"/>
    <property type="project" value="TreeGrafter"/>
</dbReference>
<evidence type="ECO:0000259" key="6">
    <source>
        <dbReference type="PROSITE" id="PS50103"/>
    </source>
</evidence>
<dbReference type="PROSITE" id="PS50103">
    <property type="entry name" value="ZF_C3H1"/>
    <property type="match status" value="2"/>
</dbReference>
<dbReference type="InterPro" id="IPR000571">
    <property type="entry name" value="Znf_CCCH"/>
</dbReference>
<feature type="zinc finger region" description="C3H1-type" evidence="4">
    <location>
        <begin position="147"/>
        <end position="184"/>
    </location>
</feature>
<evidence type="ECO:0000256" key="2">
    <source>
        <dbReference type="ARBA" id="ARBA00022771"/>
    </source>
</evidence>
<evidence type="ECO:0000256" key="4">
    <source>
        <dbReference type="PROSITE-ProRule" id="PRU00723"/>
    </source>
</evidence>
<dbReference type="GO" id="GO:0008270">
    <property type="term" value="F:zinc ion binding"/>
    <property type="evidence" value="ECO:0007669"/>
    <property type="project" value="UniProtKB-KW"/>
</dbReference>
<dbReference type="Gene3D" id="6.20.400.10">
    <property type="match status" value="1"/>
</dbReference>
<dbReference type="PANTHER" id="PTHR12681:SF0">
    <property type="entry name" value="ZINC FINGER CCCH DOMAIN-CONTAINING PROTEIN 15"/>
    <property type="match status" value="1"/>
</dbReference>
<dbReference type="InterPro" id="IPR036855">
    <property type="entry name" value="Znf_CCCH_sf"/>
</dbReference>
<feature type="compositionally biased region" description="Low complexity" evidence="5">
    <location>
        <begin position="297"/>
        <end position="311"/>
    </location>
</feature>
<feature type="region of interest" description="Disordered" evidence="5">
    <location>
        <begin position="1"/>
        <end position="22"/>
    </location>
</feature>
<dbReference type="Pfam" id="PF16543">
    <property type="entry name" value="DFRP_C"/>
    <property type="match status" value="1"/>
</dbReference>
<dbReference type="SUPFAM" id="SSF90229">
    <property type="entry name" value="CCCH zinc finger"/>
    <property type="match status" value="1"/>
</dbReference>
<dbReference type="InParanoid" id="A0A2V0PFC8"/>
<keyword evidence="1 4" id="KW-0479">Metal-binding</keyword>
<reference evidence="7 8" key="1">
    <citation type="journal article" date="2018" name="Sci. Rep.">
        <title>Raphidocelis subcapitata (=Pseudokirchneriella subcapitata) provides an insight into genome evolution and environmental adaptations in the Sphaeropleales.</title>
        <authorList>
            <person name="Suzuki S."/>
            <person name="Yamaguchi H."/>
            <person name="Nakajima N."/>
            <person name="Kawachi M."/>
        </authorList>
    </citation>
    <scope>NUCLEOTIDE SEQUENCE [LARGE SCALE GENOMIC DNA]</scope>
    <source>
        <strain evidence="7 8">NIES-35</strain>
    </source>
</reference>
<dbReference type="GO" id="GO:0003729">
    <property type="term" value="F:mRNA binding"/>
    <property type="evidence" value="ECO:0007669"/>
    <property type="project" value="TreeGrafter"/>
</dbReference>
<evidence type="ECO:0000313" key="7">
    <source>
        <dbReference type="EMBL" id="GBF95907.1"/>
    </source>
</evidence>
<feature type="compositionally biased region" description="Gly residues" evidence="5">
    <location>
        <begin position="316"/>
        <end position="343"/>
    </location>
</feature>